<dbReference type="RefSeq" id="WP_018278794.1">
    <property type="nucleotide sequence ID" value="NZ_CDOF01000039.1"/>
</dbReference>
<reference evidence="2 3" key="1">
    <citation type="submission" date="2015-01" db="EMBL/GenBank/DDBJ databases">
        <authorList>
            <person name="MANFREDI Pablo"/>
        </authorList>
    </citation>
    <scope>NUCLEOTIDE SEQUENCE [LARGE SCALE GENOMIC DNA]</scope>
    <source>
        <strain evidence="2 3">Ccy74</strain>
    </source>
</reference>
<dbReference type="OrthoDB" id="1037816at2"/>
<accession>A0A0B7HPE1</accession>
<dbReference type="PROSITE" id="PS51257">
    <property type="entry name" value="PROKAR_LIPOPROTEIN"/>
    <property type="match status" value="1"/>
</dbReference>
<dbReference type="InterPro" id="IPR013728">
    <property type="entry name" value="BT_3987-like_N"/>
</dbReference>
<sequence>MRKAIKLAMLALTLGVIGCQEKLDTINTDVEKNPSGVFLHMNTKTAVLKIPKSTEGGQVFTEIRMSGLANKDVQATISVVDFLEEYNKANNTRFRFLPISEYELYEVDNPTNISSNGNLTVTIKAGQIFEKVGVRVKPLNEKEYPIGVNYSIPLKITGTSAKQVLSEDKALISFERPFKTSVAEIKQGHAIVVKLAPEVEESEEITVQGQFMWKAWHAYSGSTMNMSVMGIGPYTRIFPDQLQVKDGGGDNPDDKAKYNFELNKWHQITFTCKDSYFKVYVDGKLIHTFQRTGVKLSKEMHIPIENPQTSYSTNRYFREFRLWNRALTEAEIAANVYLPVDPESEGLVAYLPINEDTKFEDKSKYNNEVIFRKGTGGTKGIQDGDSWHIDVKYDDFKVEWTKNVKFPSPEGHTGLYIEED</sequence>
<organism evidence="2 3">
    <name type="scientific">Capnocytophaga cynodegmi</name>
    <dbReference type="NCBI Taxonomy" id="28189"/>
    <lineage>
        <taxon>Bacteria</taxon>
        <taxon>Pseudomonadati</taxon>
        <taxon>Bacteroidota</taxon>
        <taxon>Flavobacteriia</taxon>
        <taxon>Flavobacteriales</taxon>
        <taxon>Flavobacteriaceae</taxon>
        <taxon>Capnocytophaga</taxon>
    </lineage>
</organism>
<dbReference type="GO" id="GO:0005975">
    <property type="term" value="P:carbohydrate metabolic process"/>
    <property type="evidence" value="ECO:0007669"/>
    <property type="project" value="UniProtKB-ARBA"/>
</dbReference>
<proteinExistence type="predicted"/>
<dbReference type="Pfam" id="PF08522">
    <property type="entry name" value="BT_3987-like_N"/>
    <property type="match status" value="1"/>
</dbReference>
<dbReference type="SUPFAM" id="SSF49899">
    <property type="entry name" value="Concanavalin A-like lectins/glucanases"/>
    <property type="match status" value="1"/>
</dbReference>
<dbReference type="Proteomes" id="UP000038083">
    <property type="component" value="Unassembled WGS sequence"/>
</dbReference>
<feature type="domain" description="BT-3987-like N-terminal" evidence="1">
    <location>
        <begin position="37"/>
        <end position="162"/>
    </location>
</feature>
<gene>
    <name evidence="2" type="ORF">CCYN74_230019</name>
</gene>
<dbReference type="AlphaFoldDB" id="A0A0B7HPE1"/>
<dbReference type="InterPro" id="IPR013320">
    <property type="entry name" value="ConA-like_dom_sf"/>
</dbReference>
<evidence type="ECO:0000259" key="1">
    <source>
        <dbReference type="Pfam" id="PF08522"/>
    </source>
</evidence>
<dbReference type="Gene3D" id="2.60.40.1740">
    <property type="entry name" value="hypothetical protein (bacova_03559)"/>
    <property type="match status" value="1"/>
</dbReference>
<protein>
    <recommendedName>
        <fullName evidence="1">BT-3987-like N-terminal domain-containing protein</fullName>
    </recommendedName>
</protein>
<evidence type="ECO:0000313" key="2">
    <source>
        <dbReference type="EMBL" id="CEN37531.1"/>
    </source>
</evidence>
<name>A0A0B7HPE1_9FLAO</name>
<dbReference type="Gene3D" id="2.60.120.200">
    <property type="match status" value="1"/>
</dbReference>
<dbReference type="GO" id="GO:0004553">
    <property type="term" value="F:hydrolase activity, hydrolyzing O-glycosyl compounds"/>
    <property type="evidence" value="ECO:0007669"/>
    <property type="project" value="UniProtKB-ARBA"/>
</dbReference>
<evidence type="ECO:0000313" key="3">
    <source>
        <dbReference type="Proteomes" id="UP000038083"/>
    </source>
</evidence>
<dbReference type="Pfam" id="PF13385">
    <property type="entry name" value="Laminin_G_3"/>
    <property type="match status" value="1"/>
</dbReference>
<dbReference type="EMBL" id="CDOG01000016">
    <property type="protein sequence ID" value="CEN37531.1"/>
    <property type="molecule type" value="Genomic_DNA"/>
</dbReference>